<evidence type="ECO:0000256" key="3">
    <source>
        <dbReference type="SAM" id="SignalP"/>
    </source>
</evidence>
<dbReference type="OrthoDB" id="5215637at2759"/>
<feature type="region of interest" description="Disordered" evidence="1">
    <location>
        <begin position="149"/>
        <end position="186"/>
    </location>
</feature>
<reference evidence="5" key="1">
    <citation type="submission" date="2005-09" db="EMBL/GenBank/DDBJ databases">
        <title>Annotation of the Aspergillus terreus NIH2624 genome.</title>
        <authorList>
            <person name="Birren B.W."/>
            <person name="Lander E.S."/>
            <person name="Galagan J.E."/>
            <person name="Nusbaum C."/>
            <person name="Devon K."/>
            <person name="Henn M."/>
            <person name="Ma L.-J."/>
            <person name="Jaffe D.B."/>
            <person name="Butler J."/>
            <person name="Alvarez P."/>
            <person name="Gnerre S."/>
            <person name="Grabherr M."/>
            <person name="Kleber M."/>
            <person name="Mauceli E.W."/>
            <person name="Brockman W."/>
            <person name="Rounsley S."/>
            <person name="Young S.K."/>
            <person name="LaButti K."/>
            <person name="Pushparaj V."/>
            <person name="DeCaprio D."/>
            <person name="Crawford M."/>
            <person name="Koehrsen M."/>
            <person name="Engels R."/>
            <person name="Montgomery P."/>
            <person name="Pearson M."/>
            <person name="Howarth C."/>
            <person name="Larson L."/>
            <person name="Luoma S."/>
            <person name="White J."/>
            <person name="Alvarado L."/>
            <person name="Kodira C.D."/>
            <person name="Zeng Q."/>
            <person name="Oleary S."/>
            <person name="Yandava C."/>
            <person name="Denning D.W."/>
            <person name="Nierman W.C."/>
            <person name="Milne T."/>
            <person name="Madden K."/>
        </authorList>
    </citation>
    <scope>NUCLEOTIDE SEQUENCE [LARGE SCALE GENOMIC DNA]</scope>
    <source>
        <strain evidence="5">NIH 2624 / FGSC A1156</strain>
    </source>
</reference>
<feature type="signal peptide" evidence="3">
    <location>
        <begin position="1"/>
        <end position="25"/>
    </location>
</feature>
<evidence type="ECO:0008006" key="6">
    <source>
        <dbReference type="Google" id="ProtNLM"/>
    </source>
</evidence>
<organism evidence="4 5">
    <name type="scientific">Aspergillus terreus (strain NIH 2624 / FGSC A1156)</name>
    <dbReference type="NCBI Taxonomy" id="341663"/>
    <lineage>
        <taxon>Eukaryota</taxon>
        <taxon>Fungi</taxon>
        <taxon>Dikarya</taxon>
        <taxon>Ascomycota</taxon>
        <taxon>Pezizomycotina</taxon>
        <taxon>Eurotiomycetes</taxon>
        <taxon>Eurotiomycetidae</taxon>
        <taxon>Eurotiales</taxon>
        <taxon>Aspergillaceae</taxon>
        <taxon>Aspergillus</taxon>
        <taxon>Aspergillus subgen. Circumdati</taxon>
    </lineage>
</organism>
<dbReference type="GeneID" id="4320381"/>
<dbReference type="Proteomes" id="UP000007963">
    <property type="component" value="Unassembled WGS sequence"/>
</dbReference>
<protein>
    <recommendedName>
        <fullName evidence="6">Mid2 domain-containing protein</fullName>
    </recommendedName>
</protein>
<gene>
    <name evidence="4" type="ORF">ATEG_04339</name>
</gene>
<accession>Q0CPP5</accession>
<feature type="chain" id="PRO_5004170335" description="Mid2 domain-containing protein" evidence="3">
    <location>
        <begin position="26"/>
        <end position="278"/>
    </location>
</feature>
<feature type="compositionally biased region" description="Low complexity" evidence="1">
    <location>
        <begin position="149"/>
        <end position="179"/>
    </location>
</feature>
<keyword evidence="2" id="KW-0472">Membrane</keyword>
<sequence length="278" mass="28907">MHLLSRHRVVLSLLCLQTLPHLVLSACYFPDGTKADASYQPCNPSASESACCALNKTNGALNDICLDNGLCYSQDSVNSGLIFQNACTKQSWGTAACPKYCPVGGSSDGYFVLPCPGAGKGFWCCSDSGNDCCSGGAFSLSMPALSVSPTTTSTAGTATTSASTTTTTTTATTPATTTGGNDDGHCEADSPSATAVGAGMGVALAVCLAGALAALYFQRRMYRRQLLEHKERLAAQYVPTPTYPSPAGLYPSPVELNSSGKAAIYELGDSRRESRQRF</sequence>
<dbReference type="OMA" id="CDSGEYC"/>
<dbReference type="HOGENOM" id="CLU_055859_6_1_1"/>
<dbReference type="eggNOG" id="ENOG502SU16">
    <property type="taxonomic scope" value="Eukaryota"/>
</dbReference>
<dbReference type="RefSeq" id="XP_001213517.1">
    <property type="nucleotide sequence ID" value="XM_001213517.1"/>
</dbReference>
<feature type="transmembrane region" description="Helical" evidence="2">
    <location>
        <begin position="195"/>
        <end position="217"/>
    </location>
</feature>
<evidence type="ECO:0000256" key="1">
    <source>
        <dbReference type="SAM" id="MobiDB-lite"/>
    </source>
</evidence>
<evidence type="ECO:0000313" key="5">
    <source>
        <dbReference type="Proteomes" id="UP000007963"/>
    </source>
</evidence>
<dbReference type="PROSITE" id="PS51257">
    <property type="entry name" value="PROKAR_LIPOPROTEIN"/>
    <property type="match status" value="1"/>
</dbReference>
<evidence type="ECO:0000256" key="2">
    <source>
        <dbReference type="SAM" id="Phobius"/>
    </source>
</evidence>
<dbReference type="EMBL" id="CH476599">
    <property type="protein sequence ID" value="EAU34786.1"/>
    <property type="molecule type" value="Genomic_DNA"/>
</dbReference>
<keyword evidence="2" id="KW-0812">Transmembrane</keyword>
<keyword evidence="2" id="KW-1133">Transmembrane helix</keyword>
<dbReference type="STRING" id="341663.Q0CPP5"/>
<name>Q0CPP5_ASPTN</name>
<evidence type="ECO:0000313" key="4">
    <source>
        <dbReference type="EMBL" id="EAU34786.1"/>
    </source>
</evidence>
<dbReference type="AlphaFoldDB" id="Q0CPP5"/>
<proteinExistence type="predicted"/>
<dbReference type="VEuPathDB" id="FungiDB:ATEG_04339"/>
<keyword evidence="3" id="KW-0732">Signal</keyword>